<feature type="domain" description="HTH arsR-type" evidence="2">
    <location>
        <begin position="1"/>
        <end position="86"/>
    </location>
</feature>
<dbReference type="SMART" id="SM00418">
    <property type="entry name" value="HTH_ARSR"/>
    <property type="match status" value="1"/>
</dbReference>
<organism evidence="3 4">
    <name type="scientific">Anoxybacter fermentans</name>
    <dbReference type="NCBI Taxonomy" id="1323375"/>
    <lineage>
        <taxon>Bacteria</taxon>
        <taxon>Bacillati</taxon>
        <taxon>Bacillota</taxon>
        <taxon>Clostridia</taxon>
        <taxon>Halanaerobiales</taxon>
        <taxon>Anoxybacter</taxon>
    </lineage>
</organism>
<dbReference type="InterPro" id="IPR036390">
    <property type="entry name" value="WH_DNA-bd_sf"/>
</dbReference>
<evidence type="ECO:0000259" key="2">
    <source>
        <dbReference type="PROSITE" id="PS50987"/>
    </source>
</evidence>
<dbReference type="PANTHER" id="PTHR38600">
    <property type="entry name" value="TRANSCRIPTIONAL REGULATORY PROTEIN"/>
    <property type="match status" value="1"/>
</dbReference>
<dbReference type="AlphaFoldDB" id="A0A3S9SZA5"/>
<dbReference type="GO" id="GO:0003700">
    <property type="term" value="F:DNA-binding transcription factor activity"/>
    <property type="evidence" value="ECO:0007669"/>
    <property type="project" value="InterPro"/>
</dbReference>
<accession>A0A3S9SZA5</accession>
<dbReference type="PANTHER" id="PTHR38600:SF2">
    <property type="entry name" value="SLL0088 PROTEIN"/>
    <property type="match status" value="1"/>
</dbReference>
<feature type="region of interest" description="Disordered" evidence="1">
    <location>
        <begin position="179"/>
        <end position="201"/>
    </location>
</feature>
<dbReference type="CDD" id="cd00090">
    <property type="entry name" value="HTH_ARSR"/>
    <property type="match status" value="1"/>
</dbReference>
<evidence type="ECO:0000313" key="3">
    <source>
        <dbReference type="EMBL" id="AZR73647.1"/>
    </source>
</evidence>
<sequence length="201" mass="22927">MDQLKSFLNTRRIEILEILSQREATVKQLADLFGKSPANIHHHVKNLENSGLITIVRTEEKSGIIEKYYRAIAEKFVVDESIGQPDKSNASEKELCEIILNSSKEDLQEGIEFISELQDDEIHKRVIKTGIQKGQISNQKLSEFLGELYSLINRYFKPVTKTIKEDEIYTFNFQIYPAPPPVESNSKSINPKGGMGNDKEK</sequence>
<dbReference type="InterPro" id="IPR036388">
    <property type="entry name" value="WH-like_DNA-bd_sf"/>
</dbReference>
<dbReference type="KEGG" id="aft:BBF96_09770"/>
<dbReference type="Proteomes" id="UP000267250">
    <property type="component" value="Chromosome"/>
</dbReference>
<dbReference type="PROSITE" id="PS50987">
    <property type="entry name" value="HTH_ARSR_2"/>
    <property type="match status" value="1"/>
</dbReference>
<dbReference type="OrthoDB" id="9788770at2"/>
<reference evidence="3 4" key="1">
    <citation type="submission" date="2016-07" db="EMBL/GenBank/DDBJ databases">
        <title>Genome and transcriptome analysis of iron-reducing fermentative bacteria Anoxybacter fermentans.</title>
        <authorList>
            <person name="Zeng X."/>
            <person name="Shao Z."/>
        </authorList>
    </citation>
    <scope>NUCLEOTIDE SEQUENCE [LARGE SCALE GENOMIC DNA]</scope>
    <source>
        <strain evidence="3 4">DY22613</strain>
    </source>
</reference>
<evidence type="ECO:0000313" key="4">
    <source>
        <dbReference type="Proteomes" id="UP000267250"/>
    </source>
</evidence>
<evidence type="ECO:0000256" key="1">
    <source>
        <dbReference type="SAM" id="MobiDB-lite"/>
    </source>
</evidence>
<dbReference type="InterPro" id="IPR011991">
    <property type="entry name" value="ArsR-like_HTH"/>
</dbReference>
<protein>
    <recommendedName>
        <fullName evidence="2">HTH arsR-type domain-containing protein</fullName>
    </recommendedName>
</protein>
<gene>
    <name evidence="3" type="ORF">BBF96_09770</name>
</gene>
<dbReference type="SUPFAM" id="SSF46785">
    <property type="entry name" value="Winged helix' DNA-binding domain"/>
    <property type="match status" value="1"/>
</dbReference>
<keyword evidence="4" id="KW-1185">Reference proteome</keyword>
<dbReference type="Gene3D" id="1.10.10.10">
    <property type="entry name" value="Winged helix-like DNA-binding domain superfamily/Winged helix DNA-binding domain"/>
    <property type="match status" value="1"/>
</dbReference>
<dbReference type="EMBL" id="CP016379">
    <property type="protein sequence ID" value="AZR73647.1"/>
    <property type="molecule type" value="Genomic_DNA"/>
</dbReference>
<name>A0A3S9SZA5_9FIRM</name>
<dbReference type="InterPro" id="IPR001845">
    <property type="entry name" value="HTH_ArsR_DNA-bd_dom"/>
</dbReference>
<dbReference type="Pfam" id="PF01022">
    <property type="entry name" value="HTH_5"/>
    <property type="match status" value="1"/>
</dbReference>
<dbReference type="RefSeq" id="WP_127016992.1">
    <property type="nucleotide sequence ID" value="NZ_CP016379.1"/>
</dbReference>
<proteinExistence type="predicted"/>